<sequence>MTEITIISGFLGAGKTTLIKKLLEEVFKGEKIVLIENEFGEIGIDGGFLKEAGVQVNEMNSGCICCSLVGDFGTALKEVIDTYAPDRILIEPSGVGKLSDVMKAVQNVAGHMDVHIDSSIVVVDGKKCKMYMKNFGEFFNNQVEHAGTIVLSRTQSMTEEKLAEAVKMLREHNDKATMITTPWEQLNGKQILDAMKHAELDMGDLDQDDDDHEHEHHHDHDHEHEHHHDHDHEHHHDDDHDHGEGCTCGCHDHDHHHHHHDHDGHHHADEVFTSWGVETPKRFSREELEKILETLSKSGLYGLILRAKGIIQNTDGSWMEFDFVPEEYEIREGNPDYTGRLCVIGSLLDEDGLKELFGV</sequence>
<protein>
    <submittedName>
        <fullName evidence="8">GTP-binding protein</fullName>
    </submittedName>
</protein>
<evidence type="ECO:0000313" key="9">
    <source>
        <dbReference type="Proteomes" id="UP001438008"/>
    </source>
</evidence>
<evidence type="ECO:0000256" key="3">
    <source>
        <dbReference type="ARBA" id="ARBA00023186"/>
    </source>
</evidence>
<keyword evidence="1" id="KW-0547">Nucleotide-binding</keyword>
<dbReference type="CDD" id="cd03112">
    <property type="entry name" value="CobW-like"/>
    <property type="match status" value="1"/>
</dbReference>
<dbReference type="InterPro" id="IPR051316">
    <property type="entry name" value="Zinc-reg_GTPase_activator"/>
</dbReference>
<comment type="caution">
    <text evidence="8">The sequence shown here is derived from an EMBL/GenBank/DDBJ whole genome shotgun (WGS) entry which is preliminary data.</text>
</comment>
<dbReference type="Gene3D" id="3.40.50.300">
    <property type="entry name" value="P-loop containing nucleotide triphosphate hydrolases"/>
    <property type="match status" value="1"/>
</dbReference>
<dbReference type="InterPro" id="IPR003495">
    <property type="entry name" value="CobW/HypB/UreG_nucleotide-bd"/>
</dbReference>
<dbReference type="Gene3D" id="3.30.1220.10">
    <property type="entry name" value="CobW-like, C-terminal domain"/>
    <property type="match status" value="1"/>
</dbReference>
<keyword evidence="3" id="KW-0143">Chaperone</keyword>
<dbReference type="Pfam" id="PF07683">
    <property type="entry name" value="CobW_C"/>
    <property type="match status" value="1"/>
</dbReference>
<evidence type="ECO:0000256" key="2">
    <source>
        <dbReference type="ARBA" id="ARBA00022801"/>
    </source>
</evidence>
<name>A0ABV1FLH6_9FIRM</name>
<dbReference type="EMBL" id="JBBMFE010000020">
    <property type="protein sequence ID" value="MEQ2473916.1"/>
    <property type="molecule type" value="Genomic_DNA"/>
</dbReference>
<dbReference type="InterPro" id="IPR036627">
    <property type="entry name" value="CobW-likC_sf"/>
</dbReference>
<evidence type="ECO:0000313" key="8">
    <source>
        <dbReference type="EMBL" id="MEQ2473916.1"/>
    </source>
</evidence>
<proteinExistence type="inferred from homology"/>
<feature type="compositionally biased region" description="Basic and acidic residues" evidence="6">
    <location>
        <begin position="213"/>
        <end position="242"/>
    </location>
</feature>
<dbReference type="InterPro" id="IPR027417">
    <property type="entry name" value="P-loop_NTPase"/>
</dbReference>
<evidence type="ECO:0000259" key="7">
    <source>
        <dbReference type="SMART" id="SM00833"/>
    </source>
</evidence>
<feature type="compositionally biased region" description="Acidic residues" evidence="6">
    <location>
        <begin position="203"/>
        <end position="212"/>
    </location>
</feature>
<feature type="region of interest" description="Disordered" evidence="6">
    <location>
        <begin position="203"/>
        <end position="242"/>
    </location>
</feature>
<dbReference type="Pfam" id="PF02492">
    <property type="entry name" value="cobW"/>
    <property type="match status" value="1"/>
</dbReference>
<evidence type="ECO:0000256" key="4">
    <source>
        <dbReference type="ARBA" id="ARBA00034320"/>
    </source>
</evidence>
<evidence type="ECO:0000256" key="1">
    <source>
        <dbReference type="ARBA" id="ARBA00022741"/>
    </source>
</evidence>
<dbReference type="SUPFAM" id="SSF52540">
    <property type="entry name" value="P-loop containing nucleoside triphosphate hydrolases"/>
    <property type="match status" value="1"/>
</dbReference>
<dbReference type="SUPFAM" id="SSF90002">
    <property type="entry name" value="Hypothetical protein YjiA, C-terminal domain"/>
    <property type="match status" value="1"/>
</dbReference>
<evidence type="ECO:0000256" key="5">
    <source>
        <dbReference type="ARBA" id="ARBA00049117"/>
    </source>
</evidence>
<dbReference type="SMART" id="SM00833">
    <property type="entry name" value="CobW_C"/>
    <property type="match status" value="1"/>
</dbReference>
<reference evidence="8 9" key="1">
    <citation type="submission" date="2024-03" db="EMBL/GenBank/DDBJ databases">
        <title>Human intestinal bacterial collection.</title>
        <authorList>
            <person name="Pauvert C."/>
            <person name="Hitch T.C.A."/>
            <person name="Clavel T."/>
        </authorList>
    </citation>
    <scope>NUCLEOTIDE SEQUENCE [LARGE SCALE GENOMIC DNA]</scope>
    <source>
        <strain evidence="8 9">CLA-AA-H132</strain>
    </source>
</reference>
<keyword evidence="9" id="KW-1185">Reference proteome</keyword>
<evidence type="ECO:0000256" key="6">
    <source>
        <dbReference type="SAM" id="MobiDB-lite"/>
    </source>
</evidence>
<dbReference type="Proteomes" id="UP001438008">
    <property type="component" value="Unassembled WGS sequence"/>
</dbReference>
<comment type="similarity">
    <text evidence="4">Belongs to the SIMIBI class G3E GTPase family. ZNG1 subfamily.</text>
</comment>
<organism evidence="8 9">
    <name type="scientific">Laedolimicola intestinihominis</name>
    <dbReference type="NCBI Taxonomy" id="3133166"/>
    <lineage>
        <taxon>Bacteria</taxon>
        <taxon>Bacillati</taxon>
        <taxon>Bacillota</taxon>
        <taxon>Clostridia</taxon>
        <taxon>Lachnospirales</taxon>
        <taxon>Lachnospiraceae</taxon>
        <taxon>Laedolimicola</taxon>
    </lineage>
</organism>
<accession>A0ABV1FLH6</accession>
<dbReference type="RefSeq" id="WP_349165438.1">
    <property type="nucleotide sequence ID" value="NZ_JBBMFE010000020.1"/>
</dbReference>
<gene>
    <name evidence="8" type="ORF">WMO29_15700</name>
</gene>
<dbReference type="PANTHER" id="PTHR13748">
    <property type="entry name" value="COBW-RELATED"/>
    <property type="match status" value="1"/>
</dbReference>
<comment type="catalytic activity">
    <reaction evidence="5">
        <text>GTP + H2O = GDP + phosphate + H(+)</text>
        <dbReference type="Rhea" id="RHEA:19669"/>
        <dbReference type="ChEBI" id="CHEBI:15377"/>
        <dbReference type="ChEBI" id="CHEBI:15378"/>
        <dbReference type="ChEBI" id="CHEBI:37565"/>
        <dbReference type="ChEBI" id="CHEBI:43474"/>
        <dbReference type="ChEBI" id="CHEBI:58189"/>
    </reaction>
    <physiologicalReaction direction="left-to-right" evidence="5">
        <dbReference type="Rhea" id="RHEA:19670"/>
    </physiologicalReaction>
</comment>
<keyword evidence="2" id="KW-0378">Hydrolase</keyword>
<feature type="domain" description="CobW C-terminal" evidence="7">
    <location>
        <begin position="272"/>
        <end position="357"/>
    </location>
</feature>
<dbReference type="InterPro" id="IPR011629">
    <property type="entry name" value="CobW-like_C"/>
</dbReference>
<dbReference type="PANTHER" id="PTHR13748:SF62">
    <property type="entry name" value="COBW DOMAIN-CONTAINING PROTEIN"/>
    <property type="match status" value="1"/>
</dbReference>